<feature type="region of interest" description="Disordered" evidence="1">
    <location>
        <begin position="1"/>
        <end position="51"/>
    </location>
</feature>
<dbReference type="AlphaFoldDB" id="A0A9P8AFS8"/>
<dbReference type="OrthoDB" id="2595043at2759"/>
<evidence type="ECO:0000313" key="2">
    <source>
        <dbReference type="EMBL" id="KAG7099974.1"/>
    </source>
</evidence>
<feature type="region of interest" description="Disordered" evidence="1">
    <location>
        <begin position="85"/>
        <end position="104"/>
    </location>
</feature>
<comment type="caution">
    <text evidence="2">The sequence shown here is derived from an EMBL/GenBank/DDBJ whole genome shotgun (WGS) entry which is preliminary data.</text>
</comment>
<gene>
    <name evidence="2" type="ORF">E1B28_001767</name>
</gene>
<dbReference type="KEGG" id="more:E1B28_001767"/>
<evidence type="ECO:0000256" key="1">
    <source>
        <dbReference type="SAM" id="MobiDB-lite"/>
    </source>
</evidence>
<proteinExistence type="predicted"/>
<reference evidence="2" key="1">
    <citation type="journal article" date="2021" name="Genome Biol. Evol.">
        <title>The assembled and annotated genome of the fairy-ring fungus Marasmius oreades.</title>
        <authorList>
            <person name="Hiltunen M."/>
            <person name="Ament-Velasquez S.L."/>
            <person name="Johannesson H."/>
        </authorList>
    </citation>
    <scope>NUCLEOTIDE SEQUENCE</scope>
    <source>
        <strain evidence="2">03SP1</strain>
    </source>
</reference>
<dbReference type="EMBL" id="CM032181">
    <property type="protein sequence ID" value="KAG7099974.1"/>
    <property type="molecule type" value="Genomic_DNA"/>
</dbReference>
<dbReference type="GeneID" id="66070843"/>
<keyword evidence="3" id="KW-1185">Reference proteome</keyword>
<accession>A0A9P8AFS8</accession>
<dbReference type="RefSeq" id="XP_043016444.1">
    <property type="nucleotide sequence ID" value="XM_043147730.1"/>
</dbReference>
<name>A0A9P8AFS8_9AGAR</name>
<organism evidence="2 3">
    <name type="scientific">Marasmius oreades</name>
    <name type="common">fairy-ring Marasmius</name>
    <dbReference type="NCBI Taxonomy" id="181124"/>
    <lineage>
        <taxon>Eukaryota</taxon>
        <taxon>Fungi</taxon>
        <taxon>Dikarya</taxon>
        <taxon>Basidiomycota</taxon>
        <taxon>Agaricomycotina</taxon>
        <taxon>Agaricomycetes</taxon>
        <taxon>Agaricomycetidae</taxon>
        <taxon>Agaricales</taxon>
        <taxon>Marasmiineae</taxon>
        <taxon>Marasmiaceae</taxon>
        <taxon>Marasmius</taxon>
    </lineage>
</organism>
<feature type="compositionally biased region" description="Polar residues" evidence="1">
    <location>
        <begin position="1"/>
        <end position="23"/>
    </location>
</feature>
<protein>
    <submittedName>
        <fullName evidence="2">Uncharacterized protein</fullName>
    </submittedName>
</protein>
<evidence type="ECO:0000313" key="3">
    <source>
        <dbReference type="Proteomes" id="UP001049176"/>
    </source>
</evidence>
<sequence length="104" mass="11344">MSSPSSPSDPKTNVTTNDPTDQVSVDADIARFSSIISPEQSTDPEQELSESNLNELLEQLQKAEGVMDGVEDKLNSVMGQLDSLLETLEKKGEEEDTDEKSNQT</sequence>
<dbReference type="Proteomes" id="UP001049176">
    <property type="component" value="Chromosome 1"/>
</dbReference>
<feature type="compositionally biased region" description="Basic and acidic residues" evidence="1">
    <location>
        <begin position="87"/>
        <end position="104"/>
    </location>
</feature>